<dbReference type="SUPFAM" id="SSF52833">
    <property type="entry name" value="Thioredoxin-like"/>
    <property type="match status" value="1"/>
</dbReference>
<proteinExistence type="predicted"/>
<name>A0A161HW56_9MICO</name>
<dbReference type="InterPro" id="IPR001853">
    <property type="entry name" value="DSBA-like_thioredoxin_dom"/>
</dbReference>
<dbReference type="STRING" id="1300344.I598_0838"/>
<dbReference type="GO" id="GO:0016491">
    <property type="term" value="F:oxidoreductase activity"/>
    <property type="evidence" value="ECO:0007669"/>
    <property type="project" value="InterPro"/>
</dbReference>
<evidence type="ECO:0000313" key="3">
    <source>
        <dbReference type="Proteomes" id="UP000076794"/>
    </source>
</evidence>
<dbReference type="PATRIC" id="fig|1300344.3.peg.841"/>
<dbReference type="Pfam" id="PF01323">
    <property type="entry name" value="DSBA"/>
    <property type="match status" value="1"/>
</dbReference>
<keyword evidence="3" id="KW-1185">Reference proteome</keyword>
<evidence type="ECO:0000259" key="1">
    <source>
        <dbReference type="Pfam" id="PF01323"/>
    </source>
</evidence>
<feature type="domain" description="DSBA-like thioredoxin" evidence="1">
    <location>
        <begin position="6"/>
        <end position="205"/>
    </location>
</feature>
<accession>A0A161HW56</accession>
<dbReference type="CDD" id="cd03024">
    <property type="entry name" value="DsbA_FrnE"/>
    <property type="match status" value="1"/>
</dbReference>
<dbReference type="EMBL" id="CP014209">
    <property type="protein sequence ID" value="ANC30413.1"/>
    <property type="molecule type" value="Genomic_DNA"/>
</dbReference>
<evidence type="ECO:0000313" key="2">
    <source>
        <dbReference type="EMBL" id="ANC30413.1"/>
    </source>
</evidence>
<dbReference type="RefSeq" id="WP_068201537.1">
    <property type="nucleotide sequence ID" value="NZ_CP014209.1"/>
</dbReference>
<sequence length="213" mass="22933">MPTVHVDIWSDIACPFCYVGKRNFESAVAASDVDVEVTYRSFQLSPDMPTDVSGTHAEMLAAKMGVDVDTARGMEARTTGLAREVGLDFDYEALHPANTLLAHRLLHLAKAHGLQGEMKERLLAAYFTQGRHVGRLDELVDLAAEVGLDATEVRAALTGDDYTADVEQDVAQAAAYGIRGVPFFVLDGRLAVSGAQPPEVFASALRQATEQVA</sequence>
<dbReference type="OrthoDB" id="9799122at2"/>
<organism evidence="2 3">
    <name type="scientific">Isoptericola dokdonensis DS-3</name>
    <dbReference type="NCBI Taxonomy" id="1300344"/>
    <lineage>
        <taxon>Bacteria</taxon>
        <taxon>Bacillati</taxon>
        <taxon>Actinomycetota</taxon>
        <taxon>Actinomycetes</taxon>
        <taxon>Micrococcales</taxon>
        <taxon>Promicromonosporaceae</taxon>
        <taxon>Isoptericola</taxon>
    </lineage>
</organism>
<gene>
    <name evidence="2" type="ORF">I598_0838</name>
</gene>
<dbReference type="KEGG" id="ido:I598_0838"/>
<dbReference type="PANTHER" id="PTHR13887:SF41">
    <property type="entry name" value="THIOREDOXIN SUPERFAMILY PROTEIN"/>
    <property type="match status" value="1"/>
</dbReference>
<dbReference type="PANTHER" id="PTHR13887">
    <property type="entry name" value="GLUTATHIONE S-TRANSFERASE KAPPA"/>
    <property type="match status" value="1"/>
</dbReference>
<dbReference type="InterPro" id="IPR036249">
    <property type="entry name" value="Thioredoxin-like_sf"/>
</dbReference>
<dbReference type="Proteomes" id="UP000076794">
    <property type="component" value="Chromosome"/>
</dbReference>
<protein>
    <submittedName>
        <fullName evidence="2">DSBA-like thioredoxin domain protein</fullName>
    </submittedName>
</protein>
<reference evidence="2 3" key="1">
    <citation type="submission" date="2016-01" db="EMBL/GenBank/DDBJ databases">
        <title>Complete genome sequence of a soil Actinobacterium, Isoptericola dokdonensis DS-3.</title>
        <authorList>
            <person name="Kwon S.-K."/>
            <person name="Kim J.F."/>
        </authorList>
    </citation>
    <scope>NUCLEOTIDE SEQUENCE [LARGE SCALE GENOMIC DNA]</scope>
    <source>
        <strain evidence="2 3">DS-3</strain>
    </source>
</reference>
<dbReference type="AlphaFoldDB" id="A0A161HW56"/>
<dbReference type="Gene3D" id="3.40.30.10">
    <property type="entry name" value="Glutaredoxin"/>
    <property type="match status" value="1"/>
</dbReference>